<dbReference type="EMBL" id="MRZV01001592">
    <property type="protein sequence ID" value="PIK36938.1"/>
    <property type="molecule type" value="Genomic_DNA"/>
</dbReference>
<evidence type="ECO:0000256" key="2">
    <source>
        <dbReference type="ARBA" id="ARBA00022690"/>
    </source>
</evidence>
<dbReference type="SUPFAM" id="SSF48239">
    <property type="entry name" value="Terpenoid cyclases/Protein prenyltransferases"/>
    <property type="match status" value="1"/>
</dbReference>
<dbReference type="InterPro" id="IPR001599">
    <property type="entry name" value="Macroglobln_a2"/>
</dbReference>
<proteinExistence type="inferred from homology"/>
<keyword evidence="3" id="KW-0732">Signal</keyword>
<dbReference type="Gene3D" id="1.50.10.20">
    <property type="match status" value="1"/>
</dbReference>
<evidence type="ECO:0000256" key="3">
    <source>
        <dbReference type="ARBA" id="ARBA00022729"/>
    </source>
</evidence>
<dbReference type="SMART" id="SM01360">
    <property type="entry name" value="A2M"/>
    <property type="match status" value="1"/>
</dbReference>
<comment type="similarity">
    <text evidence="1">Belongs to the protease inhibitor I39 (alpha-2-macroglobulin) family.</text>
</comment>
<dbReference type="InterPro" id="IPR014756">
    <property type="entry name" value="Ig_E-set"/>
</dbReference>
<dbReference type="Gene3D" id="2.60.40.10">
    <property type="entry name" value="Immunoglobulins"/>
    <property type="match status" value="1"/>
</dbReference>
<dbReference type="CDD" id="cd02897">
    <property type="entry name" value="A2M_2"/>
    <property type="match status" value="1"/>
</dbReference>
<evidence type="ECO:0000256" key="5">
    <source>
        <dbReference type="ARBA" id="ARBA00022966"/>
    </source>
</evidence>
<gene>
    <name evidence="9" type="ORF">BSL78_26231</name>
</gene>
<dbReference type="AlphaFoldDB" id="A0A2G8JMI5"/>
<dbReference type="SMART" id="SM01419">
    <property type="entry name" value="Thiol-ester_cl"/>
    <property type="match status" value="1"/>
</dbReference>
<organism evidence="9 10">
    <name type="scientific">Stichopus japonicus</name>
    <name type="common">Sea cucumber</name>
    <dbReference type="NCBI Taxonomy" id="307972"/>
    <lineage>
        <taxon>Eukaryota</taxon>
        <taxon>Metazoa</taxon>
        <taxon>Echinodermata</taxon>
        <taxon>Eleutherozoa</taxon>
        <taxon>Echinozoa</taxon>
        <taxon>Holothuroidea</taxon>
        <taxon>Aspidochirotacea</taxon>
        <taxon>Aspidochirotida</taxon>
        <taxon>Stichopodidae</taxon>
        <taxon>Apostichopus</taxon>
    </lineage>
</organism>
<feature type="transmembrane region" description="Helical" evidence="7">
    <location>
        <begin position="838"/>
        <end position="855"/>
    </location>
</feature>
<dbReference type="InterPro" id="IPR047565">
    <property type="entry name" value="Alpha-macroglob_thiol-ester_cl"/>
</dbReference>
<keyword evidence="2" id="KW-0646">Protease inhibitor</keyword>
<evidence type="ECO:0000256" key="4">
    <source>
        <dbReference type="ARBA" id="ARBA00022900"/>
    </source>
</evidence>
<dbReference type="STRING" id="307972.A0A2G8JMI5"/>
<dbReference type="Proteomes" id="UP000230750">
    <property type="component" value="Unassembled WGS sequence"/>
</dbReference>
<dbReference type="PROSITE" id="PS00477">
    <property type="entry name" value="ALPHA_2_MACROGLOBULIN"/>
    <property type="match status" value="1"/>
</dbReference>
<dbReference type="PANTHER" id="PTHR11412:SF136">
    <property type="entry name" value="CD109 ANTIGEN"/>
    <property type="match status" value="1"/>
</dbReference>
<dbReference type="Pfam" id="PF07678">
    <property type="entry name" value="TED_complement"/>
    <property type="match status" value="1"/>
</dbReference>
<keyword evidence="6" id="KW-1015">Disulfide bond</keyword>
<keyword evidence="5" id="KW-0882">Thioester bond</keyword>
<dbReference type="InterPro" id="IPR019742">
    <property type="entry name" value="MacrogloblnA2_CS"/>
</dbReference>
<keyword evidence="10" id="KW-1185">Reference proteome</keyword>
<dbReference type="GO" id="GO:0005615">
    <property type="term" value="C:extracellular space"/>
    <property type="evidence" value="ECO:0007669"/>
    <property type="project" value="InterPro"/>
</dbReference>
<dbReference type="InterPro" id="IPR008930">
    <property type="entry name" value="Terpenoid_cyclase/PrenylTrfase"/>
</dbReference>
<keyword evidence="7" id="KW-0472">Membrane</keyword>
<dbReference type="Gene3D" id="2.20.130.20">
    <property type="match status" value="1"/>
</dbReference>
<dbReference type="PANTHER" id="PTHR11412">
    <property type="entry name" value="MACROGLOBULIN / COMPLEMENT"/>
    <property type="match status" value="1"/>
</dbReference>
<reference evidence="9 10" key="1">
    <citation type="journal article" date="2017" name="PLoS Biol.">
        <title>The sea cucumber genome provides insights into morphological evolution and visceral regeneration.</title>
        <authorList>
            <person name="Zhang X."/>
            <person name="Sun L."/>
            <person name="Yuan J."/>
            <person name="Sun Y."/>
            <person name="Gao Y."/>
            <person name="Zhang L."/>
            <person name="Li S."/>
            <person name="Dai H."/>
            <person name="Hamel J.F."/>
            <person name="Liu C."/>
            <person name="Yu Y."/>
            <person name="Liu S."/>
            <person name="Lin W."/>
            <person name="Guo K."/>
            <person name="Jin S."/>
            <person name="Xu P."/>
            <person name="Storey K.B."/>
            <person name="Huan P."/>
            <person name="Zhang T."/>
            <person name="Zhou Y."/>
            <person name="Zhang J."/>
            <person name="Lin C."/>
            <person name="Li X."/>
            <person name="Xing L."/>
            <person name="Huo D."/>
            <person name="Sun M."/>
            <person name="Wang L."/>
            <person name="Mercier A."/>
            <person name="Li F."/>
            <person name="Yang H."/>
            <person name="Xiang J."/>
        </authorList>
    </citation>
    <scope>NUCLEOTIDE SEQUENCE [LARGE SCALE GENOMIC DNA]</scope>
    <source>
        <strain evidence="9">Shaxun</strain>
        <tissue evidence="9">Muscle</tissue>
    </source>
</reference>
<protein>
    <recommendedName>
        <fullName evidence="8">Alpha-2-macroglobulin domain-containing protein</fullName>
    </recommendedName>
</protein>
<evidence type="ECO:0000256" key="6">
    <source>
        <dbReference type="ARBA" id="ARBA00023157"/>
    </source>
</evidence>
<feature type="domain" description="Alpha-2-macroglobulin" evidence="8">
    <location>
        <begin position="112"/>
        <end position="203"/>
    </location>
</feature>
<comment type="caution">
    <text evidence="9">The sequence shown here is derived from an EMBL/GenBank/DDBJ whole genome shotgun (WGS) entry which is preliminary data.</text>
</comment>
<keyword evidence="4" id="KW-0722">Serine protease inhibitor</keyword>
<dbReference type="Pfam" id="PF00207">
    <property type="entry name" value="A2M"/>
    <property type="match status" value="1"/>
</dbReference>
<dbReference type="OrthoDB" id="9998011at2759"/>
<dbReference type="SUPFAM" id="SSF81296">
    <property type="entry name" value="E set domains"/>
    <property type="match status" value="1"/>
</dbReference>
<accession>A0A2G8JMI5</accession>
<keyword evidence="7" id="KW-0812">Transmembrane</keyword>
<evidence type="ECO:0000259" key="8">
    <source>
        <dbReference type="SMART" id="SM01360"/>
    </source>
</evidence>
<dbReference type="Gene3D" id="2.60.120.1540">
    <property type="match status" value="1"/>
</dbReference>
<dbReference type="InterPro" id="IPR041813">
    <property type="entry name" value="A2M_TED"/>
</dbReference>
<name>A0A2G8JMI5_STIJA</name>
<keyword evidence="7" id="KW-1133">Transmembrane helix</keyword>
<dbReference type="InterPro" id="IPR050473">
    <property type="entry name" value="A2M/Complement_sys"/>
</dbReference>
<sequence length="857" mass="93609">MSFSARREVCGTLVTPQAVLQEKYSMKQDPKLSNGNIQDAGLLVFSDGLVPGYVSNSYNYFLYEDDVVFEAAPALVPARADVDGGAARGKSDSNSNSGSAIEVTVRKQFPETWLWSDIIADSNGQVIVKTTVPDTITSWLGSAFAVSLTDGLGVAEAPVKTTVFKPFFVSLNLPYSIIRGETLVLQATVFNYFDTEIQATVSLEKSTHFEGIIVDENGIEKSSSEAMMDKITIPAGSGASVFFPISITKIGLVNLEVRAISDLAGDAVRRQLLVEAEGISHSVSETRLFNEGTDTDIEEVFAIGLPSPDELVSGSVRVLLSVTGDIMGPTMNNLDSLLKMPFGCGEQNMMNFAPDVFVYEYLTVTDQNSPEIKDKAYRFMLSGYQRELTYKHDDGSFSAFGKSDPSGSVWLTSFVAKSFTGAAKFITIDTKVIEMAVTFIIAQQERSGTFREPGRIVDSGIEGGVNPGATLTAYITIALQEVLNSQNISESIRENIQSAITRAQGYLVDQEDDVKSDPYALSLVTYALAITKSSVATRFRELLDNLAITEGGQKHWSSAEDETVEDEDDYWYRPYHGPPSSEVEMTSYALLTYLEMDDIPGASSIAKWMTTRGIRLEATGQLRSDVFPFRLDTVIGLQALTAFSLIFRETDPQVDLSISLSSDPSYTHDLTVNTNNAIVLQQVELPTQSGEITVRGRGRGTCLMTVAIFYNLKAIHERRSFEYTISLSDLDQDNLEIKACGRYLGEAQVTSMCLMDIGIHQALLQTTIASQKSQTTTLWFKNLKPPSSLCTCTFRRLVFVSAAEQVVVEYSSDVLQGSTICDVCPDCAGCTGGAKQPYVSFLLFLVTLLVAVFVSNV</sequence>
<dbReference type="InterPro" id="IPR013783">
    <property type="entry name" value="Ig-like_fold"/>
</dbReference>
<dbReference type="InterPro" id="IPR011626">
    <property type="entry name" value="Alpha-macroglobulin_TED"/>
</dbReference>
<evidence type="ECO:0000313" key="10">
    <source>
        <dbReference type="Proteomes" id="UP000230750"/>
    </source>
</evidence>
<dbReference type="GO" id="GO:0004867">
    <property type="term" value="F:serine-type endopeptidase inhibitor activity"/>
    <property type="evidence" value="ECO:0007669"/>
    <property type="project" value="UniProtKB-KW"/>
</dbReference>
<evidence type="ECO:0000256" key="7">
    <source>
        <dbReference type="SAM" id="Phobius"/>
    </source>
</evidence>
<evidence type="ECO:0000256" key="1">
    <source>
        <dbReference type="ARBA" id="ARBA00010952"/>
    </source>
</evidence>
<evidence type="ECO:0000313" key="9">
    <source>
        <dbReference type="EMBL" id="PIK36938.1"/>
    </source>
</evidence>